<evidence type="ECO:0000313" key="2">
    <source>
        <dbReference type="Proteomes" id="UP000193228"/>
    </source>
</evidence>
<dbReference type="OrthoDB" id="5461324at2"/>
<sequence length="92" mass="9468">MSQASKEALNELHGLIAETLTGAIKAFKGKTDPEDLKGLAALANVAKSFLKDNGIEALPSANKPLQGLAEVLPFPGHVGGEGEDDEPQSDSG</sequence>
<reference evidence="2" key="1">
    <citation type="submission" date="2017-04" db="EMBL/GenBank/DDBJ databases">
        <authorList>
            <person name="Varghese N."/>
            <person name="Submissions S."/>
        </authorList>
    </citation>
    <scope>NUCLEOTIDE SEQUENCE [LARGE SCALE GENOMIC DNA]</scope>
    <source>
        <strain evidence="2">LMG 29540</strain>
    </source>
</reference>
<protein>
    <submittedName>
        <fullName evidence="1">Uncharacterized protein</fullName>
    </submittedName>
</protein>
<dbReference type="STRING" id="1515439.SAMN06265784_104136"/>
<dbReference type="InterPro" id="IPR024345">
    <property type="entry name" value="DNA_matur_Phage_T7-like"/>
</dbReference>
<dbReference type="RefSeq" id="WP_085483799.1">
    <property type="nucleotide sequence ID" value="NZ_FXAT01000004.1"/>
</dbReference>
<gene>
    <name evidence="1" type="ORF">SAMN06265784_104136</name>
</gene>
<name>A0A1X7KPQ0_9BURK</name>
<evidence type="ECO:0000313" key="1">
    <source>
        <dbReference type="EMBL" id="SMG43092.1"/>
    </source>
</evidence>
<organism evidence="1 2">
    <name type="scientific">Paraburkholderia susongensis</name>
    <dbReference type="NCBI Taxonomy" id="1515439"/>
    <lineage>
        <taxon>Bacteria</taxon>
        <taxon>Pseudomonadati</taxon>
        <taxon>Pseudomonadota</taxon>
        <taxon>Betaproteobacteria</taxon>
        <taxon>Burkholderiales</taxon>
        <taxon>Burkholderiaceae</taxon>
        <taxon>Paraburkholderia</taxon>
    </lineage>
</organism>
<accession>A0A1X7KPQ0</accession>
<dbReference type="AlphaFoldDB" id="A0A1X7KPQ0"/>
<proteinExistence type="predicted"/>
<dbReference type="EMBL" id="FXAT01000004">
    <property type="protein sequence ID" value="SMG43092.1"/>
    <property type="molecule type" value="Genomic_DNA"/>
</dbReference>
<dbReference type="Pfam" id="PF11123">
    <property type="entry name" value="DNA_Packaging_2"/>
    <property type="match status" value="1"/>
</dbReference>
<keyword evidence="2" id="KW-1185">Reference proteome</keyword>
<dbReference type="Proteomes" id="UP000193228">
    <property type="component" value="Unassembled WGS sequence"/>
</dbReference>